<dbReference type="InterPro" id="IPR017452">
    <property type="entry name" value="GPCR_Rhodpsn_7TM"/>
</dbReference>
<dbReference type="PROSITE" id="PS00237">
    <property type="entry name" value="G_PROTEIN_RECEP_F1_1"/>
    <property type="match status" value="1"/>
</dbReference>
<evidence type="ECO:0000256" key="9">
    <source>
        <dbReference type="ARBA" id="ARBA00023224"/>
    </source>
</evidence>
<evidence type="ECO:0000256" key="1">
    <source>
        <dbReference type="ARBA" id="ARBA00004651"/>
    </source>
</evidence>
<dbReference type="Proteomes" id="UP000821837">
    <property type="component" value="Unassembled WGS sequence"/>
</dbReference>
<dbReference type="PANTHER" id="PTHR24228">
    <property type="entry name" value="B2 BRADYKININ RECEPTOR/ANGIOTENSIN II RECEPTOR"/>
    <property type="match status" value="1"/>
</dbReference>
<dbReference type="GO" id="GO:0004930">
    <property type="term" value="F:G protein-coupled receptor activity"/>
    <property type="evidence" value="ECO:0007669"/>
    <property type="project" value="UniProtKB-KW"/>
</dbReference>
<protein>
    <recommendedName>
        <fullName evidence="12">G-protein coupled receptors family 1 profile domain-containing protein</fullName>
    </recommendedName>
</protein>
<comment type="caution">
    <text evidence="13">The sequence shown here is derived from an EMBL/GenBank/DDBJ whole genome shotgun (WGS) entry which is preliminary data.</text>
</comment>
<reference evidence="13" key="2">
    <citation type="submission" date="2021-09" db="EMBL/GenBank/DDBJ databases">
        <authorList>
            <person name="Jia N."/>
            <person name="Wang J."/>
            <person name="Shi W."/>
            <person name="Du L."/>
            <person name="Sun Y."/>
            <person name="Zhan W."/>
            <person name="Jiang J."/>
            <person name="Wang Q."/>
            <person name="Zhang B."/>
            <person name="Ji P."/>
            <person name="Sakyi L.B."/>
            <person name="Cui X."/>
            <person name="Yuan T."/>
            <person name="Jiang B."/>
            <person name="Yang W."/>
            <person name="Lam T.T.-Y."/>
            <person name="Chang Q."/>
            <person name="Ding S."/>
            <person name="Wang X."/>
            <person name="Zhu J."/>
            <person name="Ruan X."/>
            <person name="Zhao L."/>
            <person name="Wei J."/>
            <person name="Que T."/>
            <person name="Du C."/>
            <person name="Cheng J."/>
            <person name="Dai P."/>
            <person name="Han X."/>
            <person name="Huang E."/>
            <person name="Gao Y."/>
            <person name="Liu J."/>
            <person name="Shao H."/>
            <person name="Ye R."/>
            <person name="Li L."/>
            <person name="Wei W."/>
            <person name="Wang X."/>
            <person name="Wang C."/>
            <person name="Huo Q."/>
            <person name="Li W."/>
            <person name="Guo W."/>
            <person name="Chen H."/>
            <person name="Chen S."/>
            <person name="Zhou L."/>
            <person name="Zhou L."/>
            <person name="Ni X."/>
            <person name="Tian J."/>
            <person name="Zhou Y."/>
            <person name="Sheng Y."/>
            <person name="Liu T."/>
            <person name="Pan Y."/>
            <person name="Xia L."/>
            <person name="Li J."/>
            <person name="Zhao F."/>
            <person name="Cao W."/>
        </authorList>
    </citation>
    <scope>NUCLEOTIDE SEQUENCE</scope>
    <source>
        <strain evidence="13">Rsan-2018</strain>
        <tissue evidence="13">Larvae</tissue>
    </source>
</reference>
<keyword evidence="8 10" id="KW-0675">Receptor</keyword>
<evidence type="ECO:0000256" key="3">
    <source>
        <dbReference type="ARBA" id="ARBA00022475"/>
    </source>
</evidence>
<feature type="transmembrane region" description="Helical" evidence="11">
    <location>
        <begin position="162"/>
        <end position="182"/>
    </location>
</feature>
<evidence type="ECO:0000256" key="2">
    <source>
        <dbReference type="ARBA" id="ARBA00010663"/>
    </source>
</evidence>
<accession>A0A9D4SN95</accession>
<name>A0A9D4SN95_RHISA</name>
<dbReference type="AlphaFoldDB" id="A0A9D4SN95"/>
<keyword evidence="5 11" id="KW-1133">Transmembrane helix</keyword>
<evidence type="ECO:0000313" key="14">
    <source>
        <dbReference type="Proteomes" id="UP000821837"/>
    </source>
</evidence>
<reference evidence="13" key="1">
    <citation type="journal article" date="2020" name="Cell">
        <title>Large-Scale Comparative Analyses of Tick Genomes Elucidate Their Genetic Diversity and Vector Capacities.</title>
        <authorList>
            <consortium name="Tick Genome and Microbiome Consortium (TIGMIC)"/>
            <person name="Jia N."/>
            <person name="Wang J."/>
            <person name="Shi W."/>
            <person name="Du L."/>
            <person name="Sun Y."/>
            <person name="Zhan W."/>
            <person name="Jiang J.F."/>
            <person name="Wang Q."/>
            <person name="Zhang B."/>
            <person name="Ji P."/>
            <person name="Bell-Sakyi L."/>
            <person name="Cui X.M."/>
            <person name="Yuan T.T."/>
            <person name="Jiang B.G."/>
            <person name="Yang W.F."/>
            <person name="Lam T.T."/>
            <person name="Chang Q.C."/>
            <person name="Ding S.J."/>
            <person name="Wang X.J."/>
            <person name="Zhu J.G."/>
            <person name="Ruan X.D."/>
            <person name="Zhao L."/>
            <person name="Wei J.T."/>
            <person name="Ye R.Z."/>
            <person name="Que T.C."/>
            <person name="Du C.H."/>
            <person name="Zhou Y.H."/>
            <person name="Cheng J.X."/>
            <person name="Dai P.F."/>
            <person name="Guo W.B."/>
            <person name="Han X.H."/>
            <person name="Huang E.J."/>
            <person name="Li L.F."/>
            <person name="Wei W."/>
            <person name="Gao Y.C."/>
            <person name="Liu J.Z."/>
            <person name="Shao H.Z."/>
            <person name="Wang X."/>
            <person name="Wang C.C."/>
            <person name="Yang T.C."/>
            <person name="Huo Q.B."/>
            <person name="Li W."/>
            <person name="Chen H.Y."/>
            <person name="Chen S.E."/>
            <person name="Zhou L.G."/>
            <person name="Ni X.B."/>
            <person name="Tian J.H."/>
            <person name="Sheng Y."/>
            <person name="Liu T."/>
            <person name="Pan Y.S."/>
            <person name="Xia L.Y."/>
            <person name="Li J."/>
            <person name="Zhao F."/>
            <person name="Cao W.C."/>
        </authorList>
    </citation>
    <scope>NUCLEOTIDE SEQUENCE</scope>
    <source>
        <strain evidence="13">Rsan-2018</strain>
    </source>
</reference>
<dbReference type="PROSITE" id="PS50262">
    <property type="entry name" value="G_PROTEIN_RECEP_F1_2"/>
    <property type="match status" value="1"/>
</dbReference>
<evidence type="ECO:0000256" key="4">
    <source>
        <dbReference type="ARBA" id="ARBA00022692"/>
    </source>
</evidence>
<dbReference type="SUPFAM" id="SSF81321">
    <property type="entry name" value="Family A G protein-coupled receptor-like"/>
    <property type="match status" value="1"/>
</dbReference>
<organism evidence="13 14">
    <name type="scientific">Rhipicephalus sanguineus</name>
    <name type="common">Brown dog tick</name>
    <name type="synonym">Ixodes sanguineus</name>
    <dbReference type="NCBI Taxonomy" id="34632"/>
    <lineage>
        <taxon>Eukaryota</taxon>
        <taxon>Metazoa</taxon>
        <taxon>Ecdysozoa</taxon>
        <taxon>Arthropoda</taxon>
        <taxon>Chelicerata</taxon>
        <taxon>Arachnida</taxon>
        <taxon>Acari</taxon>
        <taxon>Parasitiformes</taxon>
        <taxon>Ixodida</taxon>
        <taxon>Ixodoidea</taxon>
        <taxon>Ixodidae</taxon>
        <taxon>Rhipicephalinae</taxon>
        <taxon>Rhipicephalus</taxon>
        <taxon>Rhipicephalus</taxon>
    </lineage>
</organism>
<keyword evidence="7 11" id="KW-0472">Membrane</keyword>
<keyword evidence="4 10" id="KW-0812">Transmembrane</keyword>
<sequence>MLYGISSEVQACLTAYLKRAGLDPSPGCNPRGVGTENLSPAVRAKVGWSAGAMGKALKIVELFTSQGRGRVNGRGVVDNFRGGGRRATGGGTLTYQDKRGHRKTARVRDFVSFELWLGLAECRFSVNWNGMGIERGKNDMGSAVNLATAWALLRDARLRGRATSCFLVNLSLADLAFSLFNGPLDSAVFYYGGWTHGHRLCVAAALVRHVAVGSSLASIQLITLNRYTSVVKPRSYARIFSPGSCLLMAALCWVLPAGLLLPAALAVPGASLGWDKKLESCTVMPSPVYRPVIYLGSALLPLLLFAACYPRLFLALRHSRRRLTSHLGTLQSIAMQPSTSAPDLSREPMQPARSNSICAGRGRERQLLGVLGAILCSFCICYLPLLISVGLNQTPPLVVHGLFYAAPCINPLVYVAMSRDYRRAYAALFCCGGGDGGHSTEG</sequence>
<dbReference type="GO" id="GO:0005886">
    <property type="term" value="C:plasma membrane"/>
    <property type="evidence" value="ECO:0007669"/>
    <property type="project" value="UniProtKB-SubCell"/>
</dbReference>
<evidence type="ECO:0000256" key="7">
    <source>
        <dbReference type="ARBA" id="ARBA00023136"/>
    </source>
</evidence>
<feature type="transmembrane region" description="Helical" evidence="11">
    <location>
        <begin position="245"/>
        <end position="272"/>
    </location>
</feature>
<proteinExistence type="inferred from homology"/>
<evidence type="ECO:0000256" key="6">
    <source>
        <dbReference type="ARBA" id="ARBA00023040"/>
    </source>
</evidence>
<keyword evidence="3" id="KW-1003">Cell membrane</keyword>
<dbReference type="EMBL" id="JABSTV010001255">
    <property type="protein sequence ID" value="KAH7935130.1"/>
    <property type="molecule type" value="Genomic_DNA"/>
</dbReference>
<evidence type="ECO:0000259" key="12">
    <source>
        <dbReference type="PROSITE" id="PS50262"/>
    </source>
</evidence>
<keyword evidence="9 10" id="KW-0807">Transducer</keyword>
<evidence type="ECO:0000256" key="10">
    <source>
        <dbReference type="RuleBase" id="RU000688"/>
    </source>
</evidence>
<feature type="transmembrane region" description="Helical" evidence="11">
    <location>
        <begin position="292"/>
        <end position="314"/>
    </location>
</feature>
<dbReference type="Pfam" id="PF00001">
    <property type="entry name" value="7tm_1"/>
    <property type="match status" value="1"/>
</dbReference>
<comment type="similarity">
    <text evidence="2 10">Belongs to the G-protein coupled receptor 1 family.</text>
</comment>
<evidence type="ECO:0000313" key="13">
    <source>
        <dbReference type="EMBL" id="KAH7935130.1"/>
    </source>
</evidence>
<dbReference type="InterPro" id="IPR000276">
    <property type="entry name" value="GPCR_Rhodpsn"/>
</dbReference>
<comment type="subcellular location">
    <subcellularLocation>
        <location evidence="1">Cell membrane</location>
        <topology evidence="1">Multi-pass membrane protein</topology>
    </subcellularLocation>
</comment>
<dbReference type="Gene3D" id="1.20.1070.10">
    <property type="entry name" value="Rhodopsin 7-helix transmembrane proteins"/>
    <property type="match status" value="1"/>
</dbReference>
<evidence type="ECO:0000256" key="8">
    <source>
        <dbReference type="ARBA" id="ARBA00023170"/>
    </source>
</evidence>
<evidence type="ECO:0000256" key="11">
    <source>
        <dbReference type="SAM" id="Phobius"/>
    </source>
</evidence>
<feature type="transmembrane region" description="Helical" evidence="11">
    <location>
        <begin position="202"/>
        <end position="224"/>
    </location>
</feature>
<keyword evidence="6 10" id="KW-0297">G-protein coupled receptor</keyword>
<feature type="domain" description="G-protein coupled receptors family 1 profile" evidence="12">
    <location>
        <begin position="144"/>
        <end position="414"/>
    </location>
</feature>
<feature type="transmembrane region" description="Helical" evidence="11">
    <location>
        <begin position="397"/>
        <end position="417"/>
    </location>
</feature>
<evidence type="ECO:0000256" key="5">
    <source>
        <dbReference type="ARBA" id="ARBA00022989"/>
    </source>
</evidence>
<feature type="transmembrane region" description="Helical" evidence="11">
    <location>
        <begin position="367"/>
        <end position="391"/>
    </location>
</feature>
<dbReference type="PRINTS" id="PR00237">
    <property type="entry name" value="GPCRRHODOPSN"/>
</dbReference>
<gene>
    <name evidence="13" type="ORF">HPB52_004479</name>
</gene>
<dbReference type="VEuPathDB" id="VectorBase:RSAN_054598"/>
<dbReference type="PANTHER" id="PTHR24228:SF74">
    <property type="entry name" value="G-PROTEIN COUPLED RECEPTORS FAMILY 1 PROFILE DOMAIN-CONTAINING PROTEIN"/>
    <property type="match status" value="1"/>
</dbReference>
<keyword evidence="14" id="KW-1185">Reference proteome</keyword>